<dbReference type="Proteomes" id="UP001151699">
    <property type="component" value="Chromosome C"/>
</dbReference>
<dbReference type="InterPro" id="IPR007466">
    <property type="entry name" value="Peptidyl-Arg-deiminase_porph"/>
</dbReference>
<dbReference type="GO" id="GO:0009446">
    <property type="term" value="P:putrescine biosynthetic process"/>
    <property type="evidence" value="ECO:0007669"/>
    <property type="project" value="InterPro"/>
</dbReference>
<dbReference type="GO" id="GO:0004668">
    <property type="term" value="F:protein-arginine deiminase activity"/>
    <property type="evidence" value="ECO:0007669"/>
    <property type="project" value="InterPro"/>
</dbReference>
<feature type="non-terminal residue" evidence="2">
    <location>
        <position position="1057"/>
    </location>
</feature>
<protein>
    <submittedName>
        <fullName evidence="2">Agmatine deiminase</fullName>
    </submittedName>
</protein>
<organism evidence="2 3">
    <name type="scientific">Pseudolycoriella hygida</name>
    <dbReference type="NCBI Taxonomy" id="35572"/>
    <lineage>
        <taxon>Eukaryota</taxon>
        <taxon>Metazoa</taxon>
        <taxon>Ecdysozoa</taxon>
        <taxon>Arthropoda</taxon>
        <taxon>Hexapoda</taxon>
        <taxon>Insecta</taxon>
        <taxon>Pterygota</taxon>
        <taxon>Neoptera</taxon>
        <taxon>Endopterygota</taxon>
        <taxon>Diptera</taxon>
        <taxon>Nematocera</taxon>
        <taxon>Sciaroidea</taxon>
        <taxon>Sciaridae</taxon>
        <taxon>Pseudolycoriella</taxon>
    </lineage>
</organism>
<dbReference type="Pfam" id="PF04371">
    <property type="entry name" value="PAD_porph"/>
    <property type="match status" value="3"/>
</dbReference>
<dbReference type="GO" id="GO:0047632">
    <property type="term" value="F:agmatine deiminase activity"/>
    <property type="evidence" value="ECO:0007669"/>
    <property type="project" value="TreeGrafter"/>
</dbReference>
<dbReference type="PANTHER" id="PTHR31377">
    <property type="entry name" value="AGMATINE DEIMINASE-RELATED"/>
    <property type="match status" value="1"/>
</dbReference>
<dbReference type="AlphaFoldDB" id="A0A9Q0MMU8"/>
<reference evidence="2" key="1">
    <citation type="submission" date="2022-07" db="EMBL/GenBank/DDBJ databases">
        <authorList>
            <person name="Trinca V."/>
            <person name="Uliana J.V.C."/>
            <person name="Torres T.T."/>
            <person name="Ward R.J."/>
            <person name="Monesi N."/>
        </authorList>
    </citation>
    <scope>NUCLEOTIDE SEQUENCE</scope>
    <source>
        <strain evidence="2">HSMRA1968</strain>
        <tissue evidence="2">Whole embryos</tissue>
    </source>
</reference>
<comment type="caution">
    <text evidence="2">The sequence shown here is derived from an EMBL/GenBank/DDBJ whole genome shotgun (WGS) entry which is preliminary data.</text>
</comment>
<evidence type="ECO:0000256" key="1">
    <source>
        <dbReference type="ARBA" id="ARBA00022801"/>
    </source>
</evidence>
<sequence length="1057" mass="118854">SVESNETIRMPAEWEPHQRTLMAWPHSEEIWPNIIPVRRDIAKIANAIVDFEPVVMFADPSQVSAAESQLDNRVQVVGMPVDDLWARDTSPVFVLKTSNGQERVVGVDFNFNGWGNKAIHGKDSQVAKRVIEMFEMEHRKTFLVAEGGAFETDGRGTLFVAKSSIVNTNRNSQSIDEIEKELKSVLGIKKIIWFEGRFVCLTYNFIETSLIWCINMTSISRKMSTTADSVDSNDIIRMPAEWEPHQRTLMAWPHSKEIWPKIIPVVRRDIAKIANAIVDFEPVVMFADPSQVSAAESQLDNRVQVVGMPVDDLWARDTSPVFVLKTSNGQERVVGVDFNFNGWGNKAIHGKDSQVAKRVIEMFEMEHRKTFLVAEGGGFETDGRGTLFVTKSSIVNTNRNSQSIDEIEMELKTVLGVKKIIWFEGIKGQDITDFHVDSLVRFVRPGVVVLSRPFPGEPEDAWSMAADEAASILKNATDADGNAFQVIELVEPNPEKIWIKKAFNLTYQKTFKPELCPRTSKMSVTAETVASNDTIRLPAEWEPHLRTFMIWPQSEEIWSSKLLAGVREDVAKIANALVDFEPVVMLTDPSLMSTVESQLDKRVQVVGMPVDDLWARDTLPVFVLKTSKGQQNLVGVDFNFNGWGKKAIHGKDSRVAKRVVEMFKMEHRKTSIVSEGGALETDGRGTLLVTKSSIVNTNRNAHSIDEIEKELKTIFGVKKVIWFEGVRGHDITDAHVDALVRFVRPGVVVLNRPFPGKPRNVWSTSSDEAASVLKHSTDADGNRFQVVDLLEPDPEKISYKGDKKTFLSSYANFHIANGCVIIPAFGDKEADSTARTTLQELLPNRKAISILLKTLPTGGGGIHCATRDQPHFTRVAVPAYRIDRNRIPEMSHHIDHLRKFKQQFSGRTTAALNFLRIFSFVKSFSSWSQDVDAKIFPLKIDSTAKSTISYLIGTCLLLFGMCDFAEDREREEIVRWLGHNEFGSNLLYRQHCNTVNVSSGIPKQIPMILYNSSICSSILLLISSVDFLSAIRSRRILAYSRSLLFKAMFIRRLNSQL</sequence>
<keyword evidence="3" id="KW-1185">Reference proteome</keyword>
<dbReference type="SUPFAM" id="SSF55909">
    <property type="entry name" value="Pentein"/>
    <property type="match status" value="3"/>
</dbReference>
<evidence type="ECO:0000313" key="2">
    <source>
        <dbReference type="EMBL" id="KAJ6634863.1"/>
    </source>
</evidence>
<dbReference type="EMBL" id="WJQU01000004">
    <property type="protein sequence ID" value="KAJ6634863.1"/>
    <property type="molecule type" value="Genomic_DNA"/>
</dbReference>
<gene>
    <name evidence="2" type="primary">AIH_2</name>
    <name evidence="2" type="ORF">Bhyg_13444</name>
</gene>
<dbReference type="Gene3D" id="3.75.10.10">
    <property type="entry name" value="L-arginine/glycine Amidinotransferase, Chain A"/>
    <property type="match status" value="3"/>
</dbReference>
<name>A0A9Q0MMU8_9DIPT</name>
<accession>A0A9Q0MMU8</accession>
<keyword evidence="1" id="KW-0378">Hydrolase</keyword>
<proteinExistence type="predicted"/>
<dbReference type="PANTHER" id="PTHR31377:SF0">
    <property type="entry name" value="AGMATINE DEIMINASE-RELATED"/>
    <property type="match status" value="1"/>
</dbReference>
<dbReference type="OrthoDB" id="544103at2759"/>
<evidence type="ECO:0000313" key="3">
    <source>
        <dbReference type="Proteomes" id="UP001151699"/>
    </source>
</evidence>